<proteinExistence type="inferred from homology"/>
<protein>
    <submittedName>
        <fullName evidence="2">Ribosomal silencing factor RsfS</fullName>
    </submittedName>
</protein>
<dbReference type="NCBIfam" id="TIGR00090">
    <property type="entry name" value="rsfS_iojap_ybeB"/>
    <property type="match status" value="1"/>
</dbReference>
<reference evidence="2" key="1">
    <citation type="submission" date="2019-08" db="EMBL/GenBank/DDBJ databases">
        <authorList>
            <person name="Kucharzyk K."/>
            <person name="Murdoch R.W."/>
            <person name="Higgins S."/>
            <person name="Loffler F."/>
        </authorList>
    </citation>
    <scope>NUCLEOTIDE SEQUENCE</scope>
</reference>
<sequence>MAKKTKSIEDEQIVEKIVEGIQERKGKDIVVVNMRKLKEAPCSYFVICEGDSNVHVNAVALSIKDFVQEQINVKPFATDGFENCEWIAMDYGQIIVHVFQRPARAFYDIEHLWADAELQRIENLN</sequence>
<dbReference type="GO" id="GO:0090071">
    <property type="term" value="P:negative regulation of ribosome biogenesis"/>
    <property type="evidence" value="ECO:0007669"/>
    <property type="project" value="TreeGrafter"/>
</dbReference>
<evidence type="ECO:0000313" key="2">
    <source>
        <dbReference type="EMBL" id="MPL91015.1"/>
    </source>
</evidence>
<organism evidence="2">
    <name type="scientific">bioreactor metagenome</name>
    <dbReference type="NCBI Taxonomy" id="1076179"/>
    <lineage>
        <taxon>unclassified sequences</taxon>
        <taxon>metagenomes</taxon>
        <taxon>ecological metagenomes</taxon>
    </lineage>
</organism>
<dbReference type="GO" id="GO:0043023">
    <property type="term" value="F:ribosomal large subunit binding"/>
    <property type="evidence" value="ECO:0007669"/>
    <property type="project" value="TreeGrafter"/>
</dbReference>
<dbReference type="PANTHER" id="PTHR21043">
    <property type="entry name" value="IOJAP SUPERFAMILY ORTHOLOG"/>
    <property type="match status" value="1"/>
</dbReference>
<comment type="caution">
    <text evidence="2">The sequence shown here is derived from an EMBL/GenBank/DDBJ whole genome shotgun (WGS) entry which is preliminary data.</text>
</comment>
<dbReference type="PANTHER" id="PTHR21043:SF0">
    <property type="entry name" value="MITOCHONDRIAL ASSEMBLY OF RIBOSOMAL LARGE SUBUNIT PROTEIN 1"/>
    <property type="match status" value="1"/>
</dbReference>
<gene>
    <name evidence="2" type="primary">rsfS_13</name>
    <name evidence="2" type="ORF">SDC9_37074</name>
</gene>
<dbReference type="InterPro" id="IPR043519">
    <property type="entry name" value="NT_sf"/>
</dbReference>
<dbReference type="Pfam" id="PF02410">
    <property type="entry name" value="RsfS"/>
    <property type="match status" value="1"/>
</dbReference>
<dbReference type="HAMAP" id="MF_01477">
    <property type="entry name" value="Iojap_RsfS"/>
    <property type="match status" value="1"/>
</dbReference>
<dbReference type="Gene3D" id="3.30.460.10">
    <property type="entry name" value="Beta Polymerase, domain 2"/>
    <property type="match status" value="1"/>
</dbReference>
<comment type="similarity">
    <text evidence="1">Belongs to the Iojap/RsfS family.</text>
</comment>
<dbReference type="SUPFAM" id="SSF81301">
    <property type="entry name" value="Nucleotidyltransferase"/>
    <property type="match status" value="1"/>
</dbReference>
<dbReference type="GO" id="GO:0017148">
    <property type="term" value="P:negative regulation of translation"/>
    <property type="evidence" value="ECO:0007669"/>
    <property type="project" value="TreeGrafter"/>
</dbReference>
<evidence type="ECO:0000256" key="1">
    <source>
        <dbReference type="ARBA" id="ARBA00010574"/>
    </source>
</evidence>
<dbReference type="AlphaFoldDB" id="A0A644VIE9"/>
<name>A0A644VIE9_9ZZZZ</name>
<dbReference type="EMBL" id="VSSQ01000318">
    <property type="protein sequence ID" value="MPL91015.1"/>
    <property type="molecule type" value="Genomic_DNA"/>
</dbReference>
<dbReference type="InterPro" id="IPR004394">
    <property type="entry name" value="Iojap/RsfS/C7orf30"/>
</dbReference>
<accession>A0A644VIE9</accession>